<evidence type="ECO:0000256" key="1">
    <source>
        <dbReference type="SAM" id="MobiDB-lite"/>
    </source>
</evidence>
<evidence type="ECO:0000313" key="2">
    <source>
        <dbReference type="EMBL" id="ODS32083.1"/>
    </source>
</evidence>
<evidence type="ECO:0000313" key="3">
    <source>
        <dbReference type="Proteomes" id="UP000094056"/>
    </source>
</evidence>
<feature type="region of interest" description="Disordered" evidence="1">
    <location>
        <begin position="1"/>
        <end position="28"/>
    </location>
</feature>
<organism evidence="2 3">
    <name type="scientific">Candidatus Scalindua rubra</name>
    <dbReference type="NCBI Taxonomy" id="1872076"/>
    <lineage>
        <taxon>Bacteria</taxon>
        <taxon>Pseudomonadati</taxon>
        <taxon>Planctomycetota</taxon>
        <taxon>Candidatus Brocadiia</taxon>
        <taxon>Candidatus Brocadiales</taxon>
        <taxon>Candidatus Scalinduaceae</taxon>
        <taxon>Candidatus Scalindua</taxon>
    </lineage>
</organism>
<name>A0A1E3X8X3_9BACT</name>
<comment type="caution">
    <text evidence="2">The sequence shown here is derived from an EMBL/GenBank/DDBJ whole genome shotgun (WGS) entry which is preliminary data.</text>
</comment>
<sequence>MKQEAEKREPMPSVLKHVREQNPTFSKDEAIKEALAMEDRYNESNKERDAKRNAEFQKQWERALTRESYNTMFEYMDGLGE</sequence>
<accession>A0A1E3X8X3</accession>
<gene>
    <name evidence="2" type="ORF">SCARUB_02790</name>
</gene>
<dbReference type="AlphaFoldDB" id="A0A1E3X8X3"/>
<dbReference type="EMBL" id="MAYW01000078">
    <property type="protein sequence ID" value="ODS32083.1"/>
    <property type="molecule type" value="Genomic_DNA"/>
</dbReference>
<proteinExistence type="predicted"/>
<reference evidence="2 3" key="1">
    <citation type="submission" date="2016-07" db="EMBL/GenBank/DDBJ databases">
        <title>Draft genome of Scalindua rubra, obtained from a brine-seawater interface in the Red Sea, sheds light on salt adaptation in anammox bacteria.</title>
        <authorList>
            <person name="Speth D.R."/>
            <person name="Lagkouvardos I."/>
            <person name="Wang Y."/>
            <person name="Qian P.-Y."/>
            <person name="Dutilh B.E."/>
            <person name="Jetten M.S."/>
        </authorList>
    </citation>
    <scope>NUCLEOTIDE SEQUENCE [LARGE SCALE GENOMIC DNA]</scope>
    <source>
        <strain evidence="2">BSI-1</strain>
    </source>
</reference>
<protein>
    <submittedName>
        <fullName evidence="2">Uncharacterized protein</fullName>
    </submittedName>
</protein>
<feature type="compositionally biased region" description="Basic and acidic residues" evidence="1">
    <location>
        <begin position="1"/>
        <end position="10"/>
    </location>
</feature>
<dbReference type="Proteomes" id="UP000094056">
    <property type="component" value="Unassembled WGS sequence"/>
</dbReference>